<comment type="subunit">
    <text evidence="10">Component of some SAGA transcription coactivator-HAT complexes.</text>
</comment>
<evidence type="ECO:0000256" key="4">
    <source>
        <dbReference type="ARBA" id="ARBA00022833"/>
    </source>
</evidence>
<keyword evidence="13" id="KW-1185">Reference proteome</keyword>
<comment type="subcellular location">
    <subcellularLocation>
        <location evidence="1 10">Nucleus</location>
    </subcellularLocation>
</comment>
<proteinExistence type="inferred from homology"/>
<evidence type="ECO:0000256" key="9">
    <source>
        <dbReference type="ARBA" id="ARBA00023242"/>
    </source>
</evidence>
<keyword evidence="7 10" id="KW-0010">Activator</keyword>
<dbReference type="GO" id="GO:0008270">
    <property type="term" value="F:zinc ion binding"/>
    <property type="evidence" value="ECO:0007669"/>
    <property type="project" value="UniProtKB-KW"/>
</dbReference>
<feature type="compositionally biased region" description="Polar residues" evidence="11">
    <location>
        <begin position="35"/>
        <end position="46"/>
    </location>
</feature>
<keyword evidence="4" id="KW-0862">Zinc</keyword>
<dbReference type="PANTHER" id="PTHR46367">
    <property type="entry name" value="ATAXIN-7-LIKE PROTEIN 3"/>
    <property type="match status" value="1"/>
</dbReference>
<keyword evidence="2" id="KW-0479">Metal-binding</keyword>
<evidence type="ECO:0000256" key="5">
    <source>
        <dbReference type="ARBA" id="ARBA00022853"/>
    </source>
</evidence>
<dbReference type="GO" id="GO:0006357">
    <property type="term" value="P:regulation of transcription by RNA polymerase II"/>
    <property type="evidence" value="ECO:0007669"/>
    <property type="project" value="TreeGrafter"/>
</dbReference>
<evidence type="ECO:0000256" key="2">
    <source>
        <dbReference type="ARBA" id="ARBA00022723"/>
    </source>
</evidence>
<feature type="region of interest" description="Disordered" evidence="11">
    <location>
        <begin position="35"/>
        <end position="62"/>
    </location>
</feature>
<evidence type="ECO:0000256" key="3">
    <source>
        <dbReference type="ARBA" id="ARBA00022771"/>
    </source>
</evidence>
<reference evidence="12" key="1">
    <citation type="submission" date="2022-12" db="EMBL/GenBank/DDBJ databases">
        <title>Genome assemblies of Blomia tropicalis.</title>
        <authorList>
            <person name="Cui Y."/>
        </authorList>
    </citation>
    <scope>NUCLEOTIDE SEQUENCE</scope>
    <source>
        <tissue evidence="12">Adult mites</tissue>
    </source>
</reference>
<keyword evidence="8" id="KW-0804">Transcription</keyword>
<name>A0A9Q0RJE7_BLOTA</name>
<dbReference type="GO" id="GO:0000124">
    <property type="term" value="C:SAGA complex"/>
    <property type="evidence" value="ECO:0007669"/>
    <property type="project" value="TreeGrafter"/>
</dbReference>
<accession>A0A9Q0RJE7</accession>
<dbReference type="GO" id="GO:0006325">
    <property type="term" value="P:chromatin organization"/>
    <property type="evidence" value="ECO:0007669"/>
    <property type="project" value="UniProtKB-KW"/>
</dbReference>
<dbReference type="OrthoDB" id="21557at2759"/>
<dbReference type="EMBL" id="JAPWDV010000003">
    <property type="protein sequence ID" value="KAJ6216265.1"/>
    <property type="molecule type" value="Genomic_DNA"/>
</dbReference>
<evidence type="ECO:0000313" key="12">
    <source>
        <dbReference type="EMBL" id="KAJ6216265.1"/>
    </source>
</evidence>
<keyword evidence="6" id="KW-0805">Transcription regulation</keyword>
<dbReference type="InterPro" id="IPR051078">
    <property type="entry name" value="SGF11"/>
</dbReference>
<dbReference type="PANTHER" id="PTHR46367:SF1">
    <property type="entry name" value="ATAXIN-7-LIKE PROTEIN 3"/>
    <property type="match status" value="1"/>
</dbReference>
<keyword evidence="9" id="KW-0539">Nucleus</keyword>
<evidence type="ECO:0000256" key="6">
    <source>
        <dbReference type="ARBA" id="ARBA00023015"/>
    </source>
</evidence>
<gene>
    <name evidence="12" type="ORF">RDWZM_007422</name>
</gene>
<keyword evidence="3" id="KW-0863">Zinc-finger</keyword>
<evidence type="ECO:0000256" key="11">
    <source>
        <dbReference type="SAM" id="MobiDB-lite"/>
    </source>
</evidence>
<dbReference type="Gene3D" id="3.30.160.60">
    <property type="entry name" value="Classic Zinc Finger"/>
    <property type="match status" value="1"/>
</dbReference>
<evidence type="ECO:0000256" key="10">
    <source>
        <dbReference type="RuleBase" id="RU261113"/>
    </source>
</evidence>
<dbReference type="InterPro" id="IPR013246">
    <property type="entry name" value="SAGA_su_Sgf11"/>
</dbReference>
<keyword evidence="5" id="KW-0156">Chromatin regulator</keyword>
<evidence type="ECO:0000256" key="7">
    <source>
        <dbReference type="ARBA" id="ARBA00023159"/>
    </source>
</evidence>
<comment type="function">
    <text evidence="10">Component of the transcription regulatory histone acetylation (HAT) complex SAGA, a multiprotein complex that activates transcription by remodeling chromatin and mediating histone acetylation and deubiquitination. Within the SAGA complex, participates in a subcomplex that specifically deubiquitinates histone H2B. The SAGA complex is recruited to specific gene promoters by activators, where it is required for transcription.</text>
</comment>
<dbReference type="Pfam" id="PF08209">
    <property type="entry name" value="Sgf11"/>
    <property type="match status" value="1"/>
</dbReference>
<dbReference type="FunFam" id="3.30.160.60:FF:000118">
    <property type="entry name" value="Ataxin-7-like protein 3"/>
    <property type="match status" value="1"/>
</dbReference>
<evidence type="ECO:0000313" key="13">
    <source>
        <dbReference type="Proteomes" id="UP001142055"/>
    </source>
</evidence>
<sequence length="197" mass="21281">MDFDIMLADISSHIESTLYEEIHLSDKPLTPSSVDSSLPWSCSTDADTSDLPGTSSDSDYSQTDSIGQLLDELLDQTTANISINHYEPIQMNSAPTCVYSKTMLANVVDIVPPTGLPQAPVPVVRKNKKFAAAKVDIFGNTMAKIRKLSSVCPNCTRTLAASRLAPHLEKCLGMGRNSSRVASRRITDYIKSGAASD</sequence>
<dbReference type="AlphaFoldDB" id="A0A9Q0RJE7"/>
<dbReference type="GO" id="GO:0071819">
    <property type="term" value="C:DUBm complex"/>
    <property type="evidence" value="ECO:0007669"/>
    <property type="project" value="UniProtKB-ARBA"/>
</dbReference>
<organism evidence="12 13">
    <name type="scientific">Blomia tropicalis</name>
    <name type="common">Mite</name>
    <dbReference type="NCBI Taxonomy" id="40697"/>
    <lineage>
        <taxon>Eukaryota</taxon>
        <taxon>Metazoa</taxon>
        <taxon>Ecdysozoa</taxon>
        <taxon>Arthropoda</taxon>
        <taxon>Chelicerata</taxon>
        <taxon>Arachnida</taxon>
        <taxon>Acari</taxon>
        <taxon>Acariformes</taxon>
        <taxon>Sarcoptiformes</taxon>
        <taxon>Astigmata</taxon>
        <taxon>Glycyphagoidea</taxon>
        <taxon>Echimyopodidae</taxon>
        <taxon>Blomia</taxon>
    </lineage>
</organism>
<protein>
    <recommendedName>
        <fullName evidence="10">SAGA-associated factor 11</fullName>
    </recommendedName>
</protein>
<dbReference type="GO" id="GO:0003713">
    <property type="term" value="F:transcription coactivator activity"/>
    <property type="evidence" value="ECO:0007669"/>
    <property type="project" value="TreeGrafter"/>
</dbReference>
<comment type="caution">
    <text evidence="12">The sequence shown here is derived from an EMBL/GenBank/DDBJ whole genome shotgun (WGS) entry which is preliminary data.</text>
</comment>
<dbReference type="Proteomes" id="UP001142055">
    <property type="component" value="Chromosome 3"/>
</dbReference>
<evidence type="ECO:0000256" key="8">
    <source>
        <dbReference type="ARBA" id="ARBA00023163"/>
    </source>
</evidence>
<comment type="similarity">
    <text evidence="10">Belongs to the SGF11 family.</text>
</comment>
<evidence type="ECO:0000256" key="1">
    <source>
        <dbReference type="ARBA" id="ARBA00004123"/>
    </source>
</evidence>